<protein>
    <submittedName>
        <fullName evidence="1">Uncharacterized protein</fullName>
    </submittedName>
</protein>
<accession>A0A146KA79</accession>
<dbReference type="EMBL" id="GDID01003971">
    <property type="protein sequence ID" value="JAP92635.1"/>
    <property type="molecule type" value="Transcribed_RNA"/>
</dbReference>
<dbReference type="AlphaFoldDB" id="A0A146KA79"/>
<reference evidence="1" key="1">
    <citation type="submission" date="2015-07" db="EMBL/GenBank/DDBJ databases">
        <title>Adaptation to a free-living lifestyle via gene acquisitions in the diplomonad Trepomonas sp. PC1.</title>
        <authorList>
            <person name="Xu F."/>
            <person name="Jerlstrom-Hultqvist J."/>
            <person name="Kolisko M."/>
            <person name="Simpson A.G.B."/>
            <person name="Roger A.J."/>
            <person name="Svard S.G."/>
            <person name="Andersson J.O."/>
        </authorList>
    </citation>
    <scope>NUCLEOTIDE SEQUENCE</scope>
    <source>
        <strain evidence="1">PC1</strain>
    </source>
</reference>
<gene>
    <name evidence="1" type="ORF">TPC1_15363</name>
</gene>
<proteinExistence type="predicted"/>
<name>A0A146KA79_9EUKA</name>
<evidence type="ECO:0000313" key="1">
    <source>
        <dbReference type="EMBL" id="JAP92635.1"/>
    </source>
</evidence>
<sequence length="240" mass="27594">MDNELLALIYATLYTESKLLLITEFPLYLPQFLVQYLSTIELNLQLDTSQNFQQQPRSDTLYMFFDVDELHNDEQLQLARFISQTRSICTCQFALNHSLLIQFDFAYQTPFKHPSPISLSHQISDSFQSLYDEVFIAPQLDIWIHQFLVKFSAIYIAKKEESLFQLINAFDQIKILTKAIALMKERDFVLLEDVKGALLSCMGHKVVAEAVCISREAAEGLKINEIGEVVRLVAGQCELQ</sequence>
<organism evidence="1">
    <name type="scientific">Trepomonas sp. PC1</name>
    <dbReference type="NCBI Taxonomy" id="1076344"/>
    <lineage>
        <taxon>Eukaryota</taxon>
        <taxon>Metamonada</taxon>
        <taxon>Diplomonadida</taxon>
        <taxon>Hexamitidae</taxon>
        <taxon>Hexamitinae</taxon>
        <taxon>Trepomonas</taxon>
    </lineage>
</organism>